<dbReference type="GO" id="GO:0000723">
    <property type="term" value="P:telomere maintenance"/>
    <property type="evidence" value="ECO:0007669"/>
    <property type="project" value="InterPro"/>
</dbReference>
<dbReference type="AlphaFoldDB" id="A0A4Y2GJ19"/>
<evidence type="ECO:0000313" key="4">
    <source>
        <dbReference type="Proteomes" id="UP000499080"/>
    </source>
</evidence>
<accession>A0A4Y2GJ19</accession>
<comment type="cofactor">
    <cofactor evidence="1">
        <name>Mg(2+)</name>
        <dbReference type="ChEBI" id="CHEBI:18420"/>
    </cofactor>
</comment>
<feature type="domain" description="DNA helicase Pif1-like DEAD-box helicase" evidence="2">
    <location>
        <begin position="1"/>
        <end position="102"/>
    </location>
</feature>
<dbReference type="PANTHER" id="PTHR10492">
    <property type="match status" value="1"/>
</dbReference>
<dbReference type="InterPro" id="IPR010285">
    <property type="entry name" value="DNA_helicase_pif1-like_DEAD"/>
</dbReference>
<reference evidence="3 4" key="1">
    <citation type="journal article" date="2019" name="Sci. Rep.">
        <title>Orb-weaving spider Araneus ventricosus genome elucidates the spidroin gene catalogue.</title>
        <authorList>
            <person name="Kono N."/>
            <person name="Nakamura H."/>
            <person name="Ohtoshi R."/>
            <person name="Moran D.A.P."/>
            <person name="Shinohara A."/>
            <person name="Yoshida Y."/>
            <person name="Fujiwara M."/>
            <person name="Mori M."/>
            <person name="Tomita M."/>
            <person name="Arakawa K."/>
        </authorList>
    </citation>
    <scope>NUCLEOTIDE SEQUENCE [LARGE SCALE GENOMIC DNA]</scope>
</reference>
<dbReference type="OrthoDB" id="272985at2759"/>
<comment type="similarity">
    <text evidence="1">Belongs to the helicase family.</text>
</comment>
<dbReference type="GO" id="GO:0006310">
    <property type="term" value="P:DNA recombination"/>
    <property type="evidence" value="ECO:0007669"/>
    <property type="project" value="UniProtKB-KW"/>
</dbReference>
<dbReference type="GO" id="GO:0043139">
    <property type="term" value="F:5'-3' DNA helicase activity"/>
    <property type="evidence" value="ECO:0007669"/>
    <property type="project" value="UniProtKB-EC"/>
</dbReference>
<keyword evidence="1" id="KW-0547">Nucleotide-binding</keyword>
<organism evidence="3 4">
    <name type="scientific">Araneus ventricosus</name>
    <name type="common">Orbweaver spider</name>
    <name type="synonym">Epeira ventricosa</name>
    <dbReference type="NCBI Taxonomy" id="182803"/>
    <lineage>
        <taxon>Eukaryota</taxon>
        <taxon>Metazoa</taxon>
        <taxon>Ecdysozoa</taxon>
        <taxon>Arthropoda</taxon>
        <taxon>Chelicerata</taxon>
        <taxon>Arachnida</taxon>
        <taxon>Araneae</taxon>
        <taxon>Araneomorphae</taxon>
        <taxon>Entelegynae</taxon>
        <taxon>Araneoidea</taxon>
        <taxon>Araneidae</taxon>
        <taxon>Araneus</taxon>
    </lineage>
</organism>
<dbReference type="GO" id="GO:0016887">
    <property type="term" value="F:ATP hydrolysis activity"/>
    <property type="evidence" value="ECO:0007669"/>
    <property type="project" value="RHEA"/>
</dbReference>
<evidence type="ECO:0000256" key="1">
    <source>
        <dbReference type="RuleBase" id="RU363044"/>
    </source>
</evidence>
<comment type="caution">
    <text evidence="3">The sequence shown here is derived from an EMBL/GenBank/DDBJ whole genome shotgun (WGS) entry which is preliminary data.</text>
</comment>
<keyword evidence="1" id="KW-0067">ATP-binding</keyword>
<dbReference type="PANTHER" id="PTHR10492:SF57">
    <property type="entry name" value="ATP-DEPENDENT DNA HELICASE"/>
    <property type="match status" value="1"/>
</dbReference>
<dbReference type="GO" id="GO:0005524">
    <property type="term" value="F:ATP binding"/>
    <property type="evidence" value="ECO:0007669"/>
    <property type="project" value="UniProtKB-KW"/>
</dbReference>
<dbReference type="EC" id="5.6.2.3" evidence="1"/>
<evidence type="ECO:0000259" key="2">
    <source>
        <dbReference type="Pfam" id="PF05970"/>
    </source>
</evidence>
<name>A0A4Y2GJ19_ARAVE</name>
<keyword evidence="1" id="KW-0233">DNA recombination</keyword>
<dbReference type="Pfam" id="PF05970">
    <property type="entry name" value="PIF1"/>
    <property type="match status" value="1"/>
</dbReference>
<proteinExistence type="inferred from homology"/>
<dbReference type="GO" id="GO:0006281">
    <property type="term" value="P:DNA repair"/>
    <property type="evidence" value="ECO:0007669"/>
    <property type="project" value="UniProtKB-KW"/>
</dbReference>
<evidence type="ECO:0000313" key="3">
    <source>
        <dbReference type="EMBL" id="GBM53351.1"/>
    </source>
</evidence>
<comment type="catalytic activity">
    <reaction evidence="1">
        <text>ATP + H2O = ADP + phosphate + H(+)</text>
        <dbReference type="Rhea" id="RHEA:13065"/>
        <dbReference type="ChEBI" id="CHEBI:15377"/>
        <dbReference type="ChEBI" id="CHEBI:15378"/>
        <dbReference type="ChEBI" id="CHEBI:30616"/>
        <dbReference type="ChEBI" id="CHEBI:43474"/>
        <dbReference type="ChEBI" id="CHEBI:456216"/>
        <dbReference type="EC" id="5.6.2.3"/>
    </reaction>
</comment>
<keyword evidence="1" id="KW-0227">DNA damage</keyword>
<dbReference type="Proteomes" id="UP000499080">
    <property type="component" value="Unassembled WGS sequence"/>
</dbReference>
<keyword evidence="1" id="KW-0347">Helicase</keyword>
<dbReference type="EMBL" id="BGPR01001414">
    <property type="protein sequence ID" value="GBM53351.1"/>
    <property type="molecule type" value="Genomic_DNA"/>
</dbReference>
<sequence>MSNKAAFETLNVTLKDIRNNNNAIGCITMVLDGDIRQTLRVIPRGTGADEMQACLKSSYLWEGIQRLGLTTNMRLNINGDPSAQKFADNLIQQGNGSITPDNQDGCIS</sequence>
<protein>
    <recommendedName>
        <fullName evidence="1">ATP-dependent DNA helicase</fullName>
        <ecNumber evidence="1">5.6.2.3</ecNumber>
    </recommendedName>
</protein>
<keyword evidence="1" id="KW-0234">DNA repair</keyword>
<keyword evidence="1" id="KW-0378">Hydrolase</keyword>
<keyword evidence="4" id="KW-1185">Reference proteome</keyword>
<gene>
    <name evidence="3" type="ORF">AVEN_165029_1</name>
</gene>